<dbReference type="Gene3D" id="3.30.1360.40">
    <property type="match status" value="1"/>
</dbReference>
<accession>A0A1E4RRN2</accession>
<dbReference type="Proteomes" id="UP000095085">
    <property type="component" value="Unassembled WGS sequence"/>
</dbReference>
<dbReference type="InterPro" id="IPR002661">
    <property type="entry name" value="Ribosome_recyc_fac"/>
</dbReference>
<sequence>MFRSVLLRNVIPKAKKGGGKPSKKSKEVEEDSNDTPNLKEILDLKEIETRFNKIIELFTKTANETKLGKTNPSIFDKLTINTDDGDQPFINLAQTSIKGRKFVITVFDPQYTSSIINSILSSNLNMNPQIDPSNKQTLNIPLPPVTTEMKKENIKVLKNELEKFKTGNKNSSLNSIRSDIKNKLSKYSKKNNLSDSDNKLVSTFEKLHKTHVDKLNEVFKNAEQAILK</sequence>
<evidence type="ECO:0000256" key="3">
    <source>
        <dbReference type="ARBA" id="ARBA00022917"/>
    </source>
</evidence>
<dbReference type="PANTHER" id="PTHR20982">
    <property type="entry name" value="RIBOSOME RECYCLING FACTOR"/>
    <property type="match status" value="1"/>
</dbReference>
<dbReference type="RefSeq" id="XP_020078782.1">
    <property type="nucleotide sequence ID" value="XM_020222443.1"/>
</dbReference>
<evidence type="ECO:0000256" key="5">
    <source>
        <dbReference type="ARBA" id="ARBA00033107"/>
    </source>
</evidence>
<dbReference type="GO" id="GO:0043023">
    <property type="term" value="F:ribosomal large subunit binding"/>
    <property type="evidence" value="ECO:0007669"/>
    <property type="project" value="TreeGrafter"/>
</dbReference>
<evidence type="ECO:0000256" key="6">
    <source>
        <dbReference type="SAM" id="MobiDB-lite"/>
    </source>
</evidence>
<feature type="compositionally biased region" description="Basic residues" evidence="6">
    <location>
        <begin position="13"/>
        <end position="23"/>
    </location>
</feature>
<feature type="region of interest" description="Disordered" evidence="6">
    <location>
        <begin position="12"/>
        <end position="35"/>
    </location>
</feature>
<evidence type="ECO:0000313" key="9">
    <source>
        <dbReference type="Proteomes" id="UP000095085"/>
    </source>
</evidence>
<dbReference type="InterPro" id="IPR036191">
    <property type="entry name" value="RRF_sf"/>
</dbReference>
<keyword evidence="9" id="KW-1185">Reference proteome</keyword>
<keyword evidence="3" id="KW-0648">Protein biosynthesis</keyword>
<dbReference type="Pfam" id="PF01765">
    <property type="entry name" value="RRF"/>
    <property type="match status" value="1"/>
</dbReference>
<dbReference type="OrthoDB" id="407355at2759"/>
<comment type="similarity">
    <text evidence="1">Belongs to the RRF family.</text>
</comment>
<evidence type="ECO:0000256" key="1">
    <source>
        <dbReference type="ARBA" id="ARBA00005912"/>
    </source>
</evidence>
<evidence type="ECO:0000256" key="4">
    <source>
        <dbReference type="ARBA" id="ARBA00024909"/>
    </source>
</evidence>
<dbReference type="GeneID" id="30996992"/>
<dbReference type="Gene3D" id="1.10.132.20">
    <property type="entry name" value="Ribosome-recycling factor"/>
    <property type="match status" value="1"/>
</dbReference>
<proteinExistence type="inferred from homology"/>
<evidence type="ECO:0000256" key="2">
    <source>
        <dbReference type="ARBA" id="ARBA00020581"/>
    </source>
</evidence>
<evidence type="ECO:0000259" key="7">
    <source>
        <dbReference type="Pfam" id="PF01765"/>
    </source>
</evidence>
<dbReference type="GO" id="GO:0032543">
    <property type="term" value="P:mitochondrial translation"/>
    <property type="evidence" value="ECO:0007669"/>
    <property type="project" value="EnsemblFungi"/>
</dbReference>
<dbReference type="InterPro" id="IPR023584">
    <property type="entry name" value="Ribosome_recyc_fac_dom"/>
</dbReference>
<gene>
    <name evidence="8" type="ORF">HYPBUDRAFT_159566</name>
</gene>
<dbReference type="STRING" id="984485.A0A1E4RRN2"/>
<reference evidence="9" key="1">
    <citation type="submission" date="2016-05" db="EMBL/GenBank/DDBJ databases">
        <title>Comparative genomics of biotechnologically important yeasts.</title>
        <authorList>
            <consortium name="DOE Joint Genome Institute"/>
            <person name="Riley R."/>
            <person name="Haridas S."/>
            <person name="Wolfe K.H."/>
            <person name="Lopes M.R."/>
            <person name="Hittinger C.T."/>
            <person name="Goker M."/>
            <person name="Salamov A."/>
            <person name="Wisecaver J."/>
            <person name="Long T.M."/>
            <person name="Aerts A.L."/>
            <person name="Barry K."/>
            <person name="Choi C."/>
            <person name="Clum A."/>
            <person name="Coughlan A.Y."/>
            <person name="Deshpande S."/>
            <person name="Douglass A.P."/>
            <person name="Hanson S.J."/>
            <person name="Klenk H.-P."/>
            <person name="Labutti K."/>
            <person name="Lapidus A."/>
            <person name="Lindquist E."/>
            <person name="Lipzen A."/>
            <person name="Meier-Kolthoff J.P."/>
            <person name="Ohm R.A."/>
            <person name="Otillar R.P."/>
            <person name="Pangilinan J."/>
            <person name="Peng Y."/>
            <person name="Rokas A."/>
            <person name="Rosa C.A."/>
            <person name="Scheuner C."/>
            <person name="Sibirny A.A."/>
            <person name="Slot J.C."/>
            <person name="Stielow J.B."/>
            <person name="Sun H."/>
            <person name="Kurtzman C.P."/>
            <person name="Blackwell M."/>
            <person name="Grigoriev I.V."/>
            <person name="Jeffries T.W."/>
        </authorList>
    </citation>
    <scope>NUCLEOTIDE SEQUENCE [LARGE SCALE GENOMIC DNA]</scope>
    <source>
        <strain evidence="9">NRRL Y-1933</strain>
    </source>
</reference>
<dbReference type="GO" id="GO:0005739">
    <property type="term" value="C:mitochondrion"/>
    <property type="evidence" value="ECO:0007669"/>
    <property type="project" value="EnsemblFungi"/>
</dbReference>
<dbReference type="SUPFAM" id="SSF55194">
    <property type="entry name" value="Ribosome recycling factor, RRF"/>
    <property type="match status" value="1"/>
</dbReference>
<organism evidence="8 9">
    <name type="scientific">Hyphopichia burtonii NRRL Y-1933</name>
    <dbReference type="NCBI Taxonomy" id="984485"/>
    <lineage>
        <taxon>Eukaryota</taxon>
        <taxon>Fungi</taxon>
        <taxon>Dikarya</taxon>
        <taxon>Ascomycota</taxon>
        <taxon>Saccharomycotina</taxon>
        <taxon>Pichiomycetes</taxon>
        <taxon>Debaryomycetaceae</taxon>
        <taxon>Hyphopichia</taxon>
    </lineage>
</organism>
<feature type="domain" description="Ribosome recycling factor" evidence="7">
    <location>
        <begin position="59"/>
        <end position="227"/>
    </location>
</feature>
<evidence type="ECO:0000313" key="8">
    <source>
        <dbReference type="EMBL" id="ODV69715.1"/>
    </source>
</evidence>
<dbReference type="PANTHER" id="PTHR20982:SF3">
    <property type="entry name" value="MITOCHONDRIAL RIBOSOME RECYCLING FACTOR PSEUDO 1"/>
    <property type="match status" value="1"/>
</dbReference>
<name>A0A1E4RRN2_9ASCO</name>
<protein>
    <recommendedName>
        <fullName evidence="2">Ribosome-recycling factor, mitochondrial</fullName>
    </recommendedName>
    <alternativeName>
        <fullName evidence="5">Ribosome-releasing factor, mitochondrial</fullName>
    </alternativeName>
</protein>
<comment type="function">
    <text evidence="4">Necessary for protein synthesis in mitochondria. Functions as a ribosome recycling factor in mitochondria.</text>
</comment>
<dbReference type="EMBL" id="KV454538">
    <property type="protein sequence ID" value="ODV69715.1"/>
    <property type="molecule type" value="Genomic_DNA"/>
</dbReference>
<dbReference type="AlphaFoldDB" id="A0A1E4RRN2"/>